<keyword evidence="2" id="KW-1185">Reference proteome</keyword>
<dbReference type="InterPro" id="IPR019933">
    <property type="entry name" value="DivIVA_domain"/>
</dbReference>
<name>A0ABU1UP41_9ACTN</name>
<comment type="caution">
    <text evidence="1">The sequence shown here is derived from an EMBL/GenBank/DDBJ whole genome shotgun (WGS) entry which is preliminary data.</text>
</comment>
<dbReference type="Proteomes" id="UP001257739">
    <property type="component" value="Unassembled WGS sequence"/>
</dbReference>
<dbReference type="RefSeq" id="WP_309969783.1">
    <property type="nucleotide sequence ID" value="NZ_JAVDWH010000001.1"/>
</dbReference>
<dbReference type="Gene3D" id="6.10.250.660">
    <property type="match status" value="1"/>
</dbReference>
<organism evidence="1 2">
    <name type="scientific">Aeromicrobium panaciterrae</name>
    <dbReference type="NCBI Taxonomy" id="363861"/>
    <lineage>
        <taxon>Bacteria</taxon>
        <taxon>Bacillati</taxon>
        <taxon>Actinomycetota</taxon>
        <taxon>Actinomycetes</taxon>
        <taxon>Propionibacteriales</taxon>
        <taxon>Nocardioidaceae</taxon>
        <taxon>Aeromicrobium</taxon>
    </lineage>
</organism>
<evidence type="ECO:0000313" key="1">
    <source>
        <dbReference type="EMBL" id="MDR7086957.1"/>
    </source>
</evidence>
<protein>
    <submittedName>
        <fullName evidence="1">DivIVA domain-containing protein</fullName>
    </submittedName>
</protein>
<gene>
    <name evidence="1" type="ORF">J2X11_001796</name>
</gene>
<dbReference type="NCBIfam" id="TIGR03544">
    <property type="entry name" value="DivI1A_domain"/>
    <property type="match status" value="1"/>
</dbReference>
<dbReference type="EMBL" id="JAVDWH010000001">
    <property type="protein sequence ID" value="MDR7086957.1"/>
    <property type="molecule type" value="Genomic_DNA"/>
</dbReference>
<evidence type="ECO:0000313" key="2">
    <source>
        <dbReference type="Proteomes" id="UP001257739"/>
    </source>
</evidence>
<sequence>MTHPPGLAFSTVRWIEGYDIDEVNAFIMKIEPLVLERAPDRDLAQRITRSRFTPVRIRRGYDMDEVDAYLDRLLDLAIYGQRST</sequence>
<proteinExistence type="predicted"/>
<accession>A0ABU1UP41</accession>
<reference evidence="1 2" key="1">
    <citation type="submission" date="2023-07" db="EMBL/GenBank/DDBJ databases">
        <title>Sorghum-associated microbial communities from plants grown in Nebraska, USA.</title>
        <authorList>
            <person name="Schachtman D."/>
        </authorList>
    </citation>
    <scope>NUCLEOTIDE SEQUENCE [LARGE SCALE GENOMIC DNA]</scope>
    <source>
        <strain evidence="1 2">BE248</strain>
    </source>
</reference>